<evidence type="ECO:0000313" key="3">
    <source>
        <dbReference type="Proteomes" id="UP000507470"/>
    </source>
</evidence>
<sequence length="217" mass="24131">MKNFLHICSCIYIFCYFVLDLCDACGQSGNNYCVVKNWVPWGSCNATCGGGVQERQRYICCDTTKYSSLKGCLIGCNIPFSWWKANATEHKICEKCQRGGTFIINQNQCICPYGFGGSCCNSKVRTAIKTLATKILSTSQSSIKLTAAGKDKDDCASGPCQYGTCHDKDDDFHLFMFSSLKANCVTNVSKMIIYCSWEISVIVTELSSDRPLKNKQY</sequence>
<gene>
    <name evidence="2" type="ORF">MCOR_33265</name>
</gene>
<dbReference type="Gene3D" id="2.20.100.10">
    <property type="entry name" value="Thrombospondin type-1 (TSP1) repeat"/>
    <property type="match status" value="1"/>
</dbReference>
<dbReference type="OrthoDB" id="8962045at2759"/>
<keyword evidence="3" id="KW-1185">Reference proteome</keyword>
<dbReference type="AlphaFoldDB" id="A0A6J8CVJ9"/>
<evidence type="ECO:0008006" key="4">
    <source>
        <dbReference type="Google" id="ProtNLM"/>
    </source>
</evidence>
<feature type="signal peptide" evidence="1">
    <location>
        <begin position="1"/>
        <end position="24"/>
    </location>
</feature>
<dbReference type="InterPro" id="IPR036383">
    <property type="entry name" value="TSP1_rpt_sf"/>
</dbReference>
<dbReference type="InterPro" id="IPR000884">
    <property type="entry name" value="TSP1_rpt"/>
</dbReference>
<dbReference type="SMART" id="SM00209">
    <property type="entry name" value="TSP1"/>
    <property type="match status" value="1"/>
</dbReference>
<name>A0A6J8CVJ9_MYTCO</name>
<keyword evidence="1" id="KW-0732">Signal</keyword>
<dbReference type="Proteomes" id="UP000507470">
    <property type="component" value="Unassembled WGS sequence"/>
</dbReference>
<protein>
    <recommendedName>
        <fullName evidence="4">EGF-like domain-containing protein</fullName>
    </recommendedName>
</protein>
<evidence type="ECO:0000256" key="1">
    <source>
        <dbReference type="SAM" id="SignalP"/>
    </source>
</evidence>
<proteinExistence type="predicted"/>
<dbReference type="EMBL" id="CACVKT020005969">
    <property type="protein sequence ID" value="CAC5398950.1"/>
    <property type="molecule type" value="Genomic_DNA"/>
</dbReference>
<dbReference type="PROSITE" id="PS50092">
    <property type="entry name" value="TSP1"/>
    <property type="match status" value="1"/>
</dbReference>
<accession>A0A6J8CVJ9</accession>
<reference evidence="2 3" key="1">
    <citation type="submission" date="2020-06" db="EMBL/GenBank/DDBJ databases">
        <authorList>
            <person name="Li R."/>
            <person name="Bekaert M."/>
        </authorList>
    </citation>
    <scope>NUCLEOTIDE SEQUENCE [LARGE SCALE GENOMIC DNA]</scope>
    <source>
        <strain evidence="3">wild</strain>
    </source>
</reference>
<organism evidence="2 3">
    <name type="scientific">Mytilus coruscus</name>
    <name type="common">Sea mussel</name>
    <dbReference type="NCBI Taxonomy" id="42192"/>
    <lineage>
        <taxon>Eukaryota</taxon>
        <taxon>Metazoa</taxon>
        <taxon>Spiralia</taxon>
        <taxon>Lophotrochozoa</taxon>
        <taxon>Mollusca</taxon>
        <taxon>Bivalvia</taxon>
        <taxon>Autobranchia</taxon>
        <taxon>Pteriomorphia</taxon>
        <taxon>Mytilida</taxon>
        <taxon>Mytiloidea</taxon>
        <taxon>Mytilidae</taxon>
        <taxon>Mytilinae</taxon>
        <taxon>Mytilus</taxon>
    </lineage>
</organism>
<dbReference type="SUPFAM" id="SSF82895">
    <property type="entry name" value="TSP-1 type 1 repeat"/>
    <property type="match status" value="1"/>
</dbReference>
<dbReference type="Pfam" id="PF00090">
    <property type="entry name" value="TSP_1"/>
    <property type="match status" value="1"/>
</dbReference>
<feature type="chain" id="PRO_5026657161" description="EGF-like domain-containing protein" evidence="1">
    <location>
        <begin position="25"/>
        <end position="217"/>
    </location>
</feature>
<evidence type="ECO:0000313" key="2">
    <source>
        <dbReference type="EMBL" id="CAC5398950.1"/>
    </source>
</evidence>